<dbReference type="Proteomes" id="UP001151760">
    <property type="component" value="Unassembled WGS sequence"/>
</dbReference>
<protein>
    <submittedName>
        <fullName evidence="1">RNA-directed DNA polymerase, eukaryota, reverse transcriptase zinc-binding domain protein</fullName>
    </submittedName>
</protein>
<keyword evidence="1" id="KW-0695">RNA-directed DNA polymerase</keyword>
<gene>
    <name evidence="1" type="ORF">Tco_1015752</name>
</gene>
<keyword evidence="1" id="KW-0548">Nucleotidyltransferase</keyword>
<proteinExistence type="predicted"/>
<organism evidence="1 2">
    <name type="scientific">Tanacetum coccineum</name>
    <dbReference type="NCBI Taxonomy" id="301880"/>
    <lineage>
        <taxon>Eukaryota</taxon>
        <taxon>Viridiplantae</taxon>
        <taxon>Streptophyta</taxon>
        <taxon>Embryophyta</taxon>
        <taxon>Tracheophyta</taxon>
        <taxon>Spermatophyta</taxon>
        <taxon>Magnoliopsida</taxon>
        <taxon>eudicotyledons</taxon>
        <taxon>Gunneridae</taxon>
        <taxon>Pentapetalae</taxon>
        <taxon>asterids</taxon>
        <taxon>campanulids</taxon>
        <taxon>Asterales</taxon>
        <taxon>Asteraceae</taxon>
        <taxon>Asteroideae</taxon>
        <taxon>Anthemideae</taxon>
        <taxon>Anthemidinae</taxon>
        <taxon>Tanacetum</taxon>
    </lineage>
</organism>
<name>A0ABQ5FNK3_9ASTR</name>
<keyword evidence="1" id="KW-0808">Transferase</keyword>
<dbReference type="EMBL" id="BQNB010017529">
    <property type="protein sequence ID" value="GJT64272.1"/>
    <property type="molecule type" value="Genomic_DNA"/>
</dbReference>
<dbReference type="GO" id="GO:0003964">
    <property type="term" value="F:RNA-directed DNA polymerase activity"/>
    <property type="evidence" value="ECO:0007669"/>
    <property type="project" value="UniProtKB-KW"/>
</dbReference>
<reference evidence="1" key="1">
    <citation type="journal article" date="2022" name="Int. J. Mol. Sci.">
        <title>Draft Genome of Tanacetum Coccineum: Genomic Comparison of Closely Related Tanacetum-Family Plants.</title>
        <authorList>
            <person name="Yamashiro T."/>
            <person name="Shiraishi A."/>
            <person name="Nakayama K."/>
            <person name="Satake H."/>
        </authorList>
    </citation>
    <scope>NUCLEOTIDE SEQUENCE</scope>
</reference>
<evidence type="ECO:0000313" key="1">
    <source>
        <dbReference type="EMBL" id="GJT64272.1"/>
    </source>
</evidence>
<reference evidence="1" key="2">
    <citation type="submission" date="2022-01" db="EMBL/GenBank/DDBJ databases">
        <authorList>
            <person name="Yamashiro T."/>
            <person name="Shiraishi A."/>
            <person name="Satake H."/>
            <person name="Nakayama K."/>
        </authorList>
    </citation>
    <scope>NUCLEOTIDE SEQUENCE</scope>
</reference>
<comment type="caution">
    <text evidence="1">The sequence shown here is derived from an EMBL/GenBank/DDBJ whole genome shotgun (WGS) entry which is preliminary data.</text>
</comment>
<sequence>MARCCFADNDMHDSNEISANTDEDGDVVCVDGSYKSISPTDKLVVFDGSQSSVTDNYVCSSDVFNNYKPGVLEQTNVVEHGDEDYILPMMHVVNMYETLVIEADSRIHSSFSDMRGDSIGLPLESTGGLFKEFLKRLQRSQLLNVKMMHCGFWRLTGRSDVVVYPTDYKFYSPRRKGKRDRMSNESAGSVIDVDIHMLVRLQNSAGSVVQRGWKYEYDLKPPEIVMENSKLYTDCSLEMNVDEAMKSEVVHDYSDKKIVVKLEELSVDSVSNENMVNNKEVCKKERIIRRALNTISSCQSKLIDIESSDDEDLSVRVRVETIEGETSILTPAGHAYNWNRMDSRNVDHLYNISKLDTLLKYGEAYLDSDMANKIRKVTDFVSKKRIHSFMFWECHTVLPQIQDNSCSKELHIAPVVGDLMAINEYSDVKAEGVADNLMPDVVIKERFDDAEDYKVDGDPYLYFSPDRISLDENGIHYENDAAEDDFSSVKRLKMSQDCRKKLYC</sequence>
<evidence type="ECO:0000313" key="2">
    <source>
        <dbReference type="Proteomes" id="UP001151760"/>
    </source>
</evidence>
<keyword evidence="2" id="KW-1185">Reference proteome</keyword>
<accession>A0ABQ5FNK3</accession>